<reference evidence="1" key="1">
    <citation type="submission" date="2021-01" db="EMBL/GenBank/DDBJ databases">
        <title>A chromosome-scale assembly of European eel, Anguilla anguilla.</title>
        <authorList>
            <person name="Henkel C."/>
            <person name="Jong-Raadsen S.A."/>
            <person name="Dufour S."/>
            <person name="Weltzien F.-A."/>
            <person name="Palstra A.P."/>
            <person name="Pelster B."/>
            <person name="Spaink H.P."/>
            <person name="Van Den Thillart G.E."/>
            <person name="Jansen H."/>
            <person name="Zahm M."/>
            <person name="Klopp C."/>
            <person name="Cedric C."/>
            <person name="Louis A."/>
            <person name="Berthelot C."/>
            <person name="Parey E."/>
            <person name="Roest Crollius H."/>
            <person name="Montfort J."/>
            <person name="Robinson-Rechavi M."/>
            <person name="Bucao C."/>
            <person name="Bouchez O."/>
            <person name="Gislard M."/>
            <person name="Lluch J."/>
            <person name="Milhes M."/>
            <person name="Lampietro C."/>
            <person name="Lopez Roques C."/>
            <person name="Donnadieu C."/>
            <person name="Braasch I."/>
            <person name="Desvignes T."/>
            <person name="Postlethwait J."/>
            <person name="Bobe J."/>
            <person name="Guiguen Y."/>
            <person name="Dirks R."/>
        </authorList>
    </citation>
    <scope>NUCLEOTIDE SEQUENCE</scope>
    <source>
        <strain evidence="1">Tag_6206</strain>
        <tissue evidence="1">Liver</tissue>
    </source>
</reference>
<sequence length="131" mass="14604">RGGGDFKGDGTRPGGGGLWRVPSLREFYRFRPYLKQANATSLPPPAALKVPAAALKVLAAALKVLAKGTPRLNFEEKARTRRPALRSHLSSRLLSIILKDEKRCRDTESEHIQRIARRCGFAEAYEHVLTR</sequence>
<dbReference type="EMBL" id="JAFIRN010000003">
    <property type="protein sequence ID" value="KAG5852857.1"/>
    <property type="molecule type" value="Genomic_DNA"/>
</dbReference>
<organism evidence="1 2">
    <name type="scientific">Anguilla anguilla</name>
    <name type="common">European freshwater eel</name>
    <name type="synonym">Muraena anguilla</name>
    <dbReference type="NCBI Taxonomy" id="7936"/>
    <lineage>
        <taxon>Eukaryota</taxon>
        <taxon>Metazoa</taxon>
        <taxon>Chordata</taxon>
        <taxon>Craniata</taxon>
        <taxon>Vertebrata</taxon>
        <taxon>Euteleostomi</taxon>
        <taxon>Actinopterygii</taxon>
        <taxon>Neopterygii</taxon>
        <taxon>Teleostei</taxon>
        <taxon>Anguilliformes</taxon>
        <taxon>Anguillidae</taxon>
        <taxon>Anguilla</taxon>
    </lineage>
</organism>
<dbReference type="AlphaFoldDB" id="A0A9D3MPY4"/>
<gene>
    <name evidence="1" type="ORF">ANANG_G00066980</name>
</gene>
<name>A0A9D3MPY4_ANGAN</name>
<comment type="caution">
    <text evidence="1">The sequence shown here is derived from an EMBL/GenBank/DDBJ whole genome shotgun (WGS) entry which is preliminary data.</text>
</comment>
<protein>
    <submittedName>
        <fullName evidence="1">Uncharacterized protein</fullName>
    </submittedName>
</protein>
<keyword evidence="2" id="KW-1185">Reference proteome</keyword>
<evidence type="ECO:0000313" key="1">
    <source>
        <dbReference type="EMBL" id="KAG5852857.1"/>
    </source>
</evidence>
<accession>A0A9D3MPY4</accession>
<evidence type="ECO:0000313" key="2">
    <source>
        <dbReference type="Proteomes" id="UP001044222"/>
    </source>
</evidence>
<proteinExistence type="predicted"/>
<feature type="non-terminal residue" evidence="1">
    <location>
        <position position="131"/>
    </location>
</feature>
<dbReference type="Proteomes" id="UP001044222">
    <property type="component" value="Unassembled WGS sequence"/>
</dbReference>